<evidence type="ECO:0000256" key="2">
    <source>
        <dbReference type="SAM" id="SignalP"/>
    </source>
</evidence>
<name>A0A1G7UTA3_9GAMM</name>
<sequence length="196" mass="19500">MIRVSRLTALALAPLALIAAGTASAHVGHEASTGGMLAGLLHPLTGMDHLLALLAIGLWSARQSRPLGRAVPGLAALGMLLGAGLAWAGLSLPGVESGIALSVLLAGVLLAGLVPMPAGINAVLVVAFLVFHGQAHAAEMPFGASLAAYLAGFLLTTLGIGQLGRSVGQILLHRVPYLDRVVGGLVALAGGMLVIG</sequence>
<feature type="transmembrane region" description="Helical" evidence="1">
    <location>
        <begin position="143"/>
        <end position="165"/>
    </location>
</feature>
<keyword evidence="2" id="KW-0732">Signal</keyword>
<evidence type="ECO:0000313" key="4">
    <source>
        <dbReference type="Proteomes" id="UP000198641"/>
    </source>
</evidence>
<reference evidence="3 4" key="1">
    <citation type="submission" date="2016-10" db="EMBL/GenBank/DDBJ databases">
        <authorList>
            <person name="de Groot N.N."/>
        </authorList>
    </citation>
    <scope>NUCLEOTIDE SEQUENCE [LARGE SCALE GENOMIC DNA]</scope>
    <source>
        <strain evidence="3 4">BH539</strain>
    </source>
</reference>
<dbReference type="PIRSF" id="PIRSF016919">
    <property type="entry name" value="HupE_UreJ"/>
    <property type="match status" value="1"/>
</dbReference>
<feature type="signal peptide" evidence="2">
    <location>
        <begin position="1"/>
        <end position="25"/>
    </location>
</feature>
<feature type="transmembrane region" description="Helical" evidence="1">
    <location>
        <begin position="35"/>
        <end position="59"/>
    </location>
</feature>
<dbReference type="OrthoDB" id="9808192at2"/>
<dbReference type="InterPro" id="IPR007038">
    <property type="entry name" value="HupE_UreJ"/>
</dbReference>
<evidence type="ECO:0000313" key="3">
    <source>
        <dbReference type="EMBL" id="SDG50734.1"/>
    </source>
</evidence>
<organism evidence="3 4">
    <name type="scientific">Onishia taeanensis</name>
    <dbReference type="NCBI Taxonomy" id="284577"/>
    <lineage>
        <taxon>Bacteria</taxon>
        <taxon>Pseudomonadati</taxon>
        <taxon>Pseudomonadota</taxon>
        <taxon>Gammaproteobacteria</taxon>
        <taxon>Oceanospirillales</taxon>
        <taxon>Halomonadaceae</taxon>
        <taxon>Onishia</taxon>
    </lineage>
</organism>
<evidence type="ECO:0000256" key="1">
    <source>
        <dbReference type="SAM" id="Phobius"/>
    </source>
</evidence>
<dbReference type="AlphaFoldDB" id="A0A1G7UTA3"/>
<keyword evidence="1" id="KW-1133">Transmembrane helix</keyword>
<dbReference type="Pfam" id="PF04955">
    <property type="entry name" value="HupE_UreJ"/>
    <property type="match status" value="1"/>
</dbReference>
<keyword evidence="1" id="KW-0812">Transmembrane</keyword>
<keyword evidence="4" id="KW-1185">Reference proteome</keyword>
<dbReference type="RefSeq" id="WP_092528386.1">
    <property type="nucleotide sequence ID" value="NZ_FNCI01000016.1"/>
</dbReference>
<keyword evidence="1" id="KW-0472">Membrane</keyword>
<feature type="transmembrane region" description="Helical" evidence="1">
    <location>
        <begin position="98"/>
        <end position="131"/>
    </location>
</feature>
<accession>A0A1G7UTA3</accession>
<feature type="transmembrane region" description="Helical" evidence="1">
    <location>
        <begin position="177"/>
        <end position="195"/>
    </location>
</feature>
<feature type="chain" id="PRO_5011672513" evidence="2">
    <location>
        <begin position="26"/>
        <end position="196"/>
    </location>
</feature>
<protein>
    <submittedName>
        <fullName evidence="3">Urease accessory protein</fullName>
    </submittedName>
</protein>
<feature type="transmembrane region" description="Helical" evidence="1">
    <location>
        <begin position="71"/>
        <end position="92"/>
    </location>
</feature>
<gene>
    <name evidence="3" type="ORF">SAMN05216571_11661</name>
</gene>
<proteinExistence type="predicted"/>
<dbReference type="STRING" id="284577.SAMN05216571_11661"/>
<dbReference type="Proteomes" id="UP000198641">
    <property type="component" value="Unassembled WGS sequence"/>
</dbReference>
<dbReference type="EMBL" id="FNCI01000016">
    <property type="protein sequence ID" value="SDG50734.1"/>
    <property type="molecule type" value="Genomic_DNA"/>
</dbReference>